<gene>
    <name evidence="2" type="ORF">HGP29_07420</name>
</gene>
<reference evidence="2 3" key="1">
    <citation type="submission" date="2020-04" db="EMBL/GenBank/DDBJ databases">
        <title>Flammeovirga sp. SR4, a novel species isolated from seawater.</title>
        <authorList>
            <person name="Wang X."/>
        </authorList>
    </citation>
    <scope>NUCLEOTIDE SEQUENCE [LARGE SCALE GENOMIC DNA]</scope>
    <source>
        <strain evidence="2 3">SR4</strain>
    </source>
</reference>
<feature type="signal peptide" evidence="1">
    <location>
        <begin position="1"/>
        <end position="22"/>
    </location>
</feature>
<protein>
    <recommendedName>
        <fullName evidence="4">Ig-like domain-containing protein</fullName>
    </recommendedName>
</protein>
<proteinExistence type="predicted"/>
<evidence type="ECO:0008006" key="4">
    <source>
        <dbReference type="Google" id="ProtNLM"/>
    </source>
</evidence>
<evidence type="ECO:0000313" key="2">
    <source>
        <dbReference type="EMBL" id="NLR91031.1"/>
    </source>
</evidence>
<keyword evidence="3" id="KW-1185">Reference proteome</keyword>
<dbReference type="Proteomes" id="UP000585050">
    <property type="component" value="Unassembled WGS sequence"/>
</dbReference>
<sequence>MSTLTRIIFLSFFILCSQISFAQTPLDRTRIIYKSGKYTNSTKIIVEIHGTGITQMMASGSPSFEGSRWIRFQTPFNYTLSAGDGTKSVYYKFKDVDGNESKTLMKKIILDTEPPTDIGVKMDVPSNYLTDQNSLKVGVILSAKGAKYYQLGNTTSFHGNKWRLIQDDYVEWELTAGDDGIRKIYARYRDQAGNVSPVVSDEITVDRTAPFAGGIKINDGAKITNRQDRTVNVSFTCRQVDSMIVAQDPKFIDSKWELFNGKKTIKLTDGDGKKMIYVRYKDLAGNQTQTYSASIDIDTQAPQNISLSINHGEKSTTDINKQVTLDIQPDGAKFMMISNSSSFSGGKWQQASTKFENWVLKGETDGMKHVYIRFKDNAGNVSRPIRASIELKRGF</sequence>
<evidence type="ECO:0000256" key="1">
    <source>
        <dbReference type="SAM" id="SignalP"/>
    </source>
</evidence>
<accession>A0A7X8SIU4</accession>
<feature type="chain" id="PRO_5031132541" description="Ig-like domain-containing protein" evidence="1">
    <location>
        <begin position="23"/>
        <end position="395"/>
    </location>
</feature>
<organism evidence="2 3">
    <name type="scientific">Flammeovirga agarivorans</name>
    <dbReference type="NCBI Taxonomy" id="2726742"/>
    <lineage>
        <taxon>Bacteria</taxon>
        <taxon>Pseudomonadati</taxon>
        <taxon>Bacteroidota</taxon>
        <taxon>Cytophagia</taxon>
        <taxon>Cytophagales</taxon>
        <taxon>Flammeovirgaceae</taxon>
        <taxon>Flammeovirga</taxon>
    </lineage>
</organism>
<dbReference type="RefSeq" id="WP_168881735.1">
    <property type="nucleotide sequence ID" value="NZ_JABAIL010000002.1"/>
</dbReference>
<dbReference type="AlphaFoldDB" id="A0A7X8SIU4"/>
<dbReference type="EMBL" id="JABAIL010000002">
    <property type="protein sequence ID" value="NLR91031.1"/>
    <property type="molecule type" value="Genomic_DNA"/>
</dbReference>
<evidence type="ECO:0000313" key="3">
    <source>
        <dbReference type="Proteomes" id="UP000585050"/>
    </source>
</evidence>
<comment type="caution">
    <text evidence="2">The sequence shown here is derived from an EMBL/GenBank/DDBJ whole genome shotgun (WGS) entry which is preliminary data.</text>
</comment>
<name>A0A7X8SIU4_9BACT</name>
<keyword evidence="1" id="KW-0732">Signal</keyword>